<gene>
    <name evidence="2" type="ORF">AB0C36_09065</name>
</gene>
<dbReference type="SUPFAM" id="SSF52540">
    <property type="entry name" value="P-loop containing nucleoside triphosphate hydrolases"/>
    <property type="match status" value="1"/>
</dbReference>
<dbReference type="EMBL" id="JBEZFP010000016">
    <property type="protein sequence ID" value="MEU8133644.1"/>
    <property type="molecule type" value="Genomic_DNA"/>
</dbReference>
<proteinExistence type="predicted"/>
<dbReference type="PROSITE" id="PS50043">
    <property type="entry name" value="HTH_LUXR_2"/>
    <property type="match status" value="1"/>
</dbReference>
<dbReference type="PANTHER" id="PTHR47691:SF3">
    <property type="entry name" value="HTH-TYPE TRANSCRIPTIONAL REGULATOR RV0890C-RELATED"/>
    <property type="match status" value="1"/>
</dbReference>
<dbReference type="PRINTS" id="PR00038">
    <property type="entry name" value="HTHLUXR"/>
</dbReference>
<evidence type="ECO:0000259" key="1">
    <source>
        <dbReference type="PROSITE" id="PS50043"/>
    </source>
</evidence>
<dbReference type="InterPro" id="IPR041664">
    <property type="entry name" value="AAA_16"/>
</dbReference>
<dbReference type="CDD" id="cd06170">
    <property type="entry name" value="LuxR_C_like"/>
    <property type="match status" value="1"/>
</dbReference>
<dbReference type="SMART" id="SM00421">
    <property type="entry name" value="HTH_LUXR"/>
    <property type="match status" value="1"/>
</dbReference>
<evidence type="ECO:0000313" key="2">
    <source>
        <dbReference type="EMBL" id="MEU8133644.1"/>
    </source>
</evidence>
<protein>
    <submittedName>
        <fullName evidence="2">LuxR C-terminal-related transcriptional regulator</fullName>
    </submittedName>
</protein>
<comment type="caution">
    <text evidence="2">The sequence shown here is derived from an EMBL/GenBank/DDBJ whole genome shotgun (WGS) entry which is preliminary data.</text>
</comment>
<dbReference type="RefSeq" id="WP_358351472.1">
    <property type="nucleotide sequence ID" value="NZ_JBEZFP010000016.1"/>
</dbReference>
<evidence type="ECO:0000313" key="3">
    <source>
        <dbReference type="Proteomes" id="UP001551482"/>
    </source>
</evidence>
<dbReference type="Gene3D" id="1.25.40.10">
    <property type="entry name" value="Tetratricopeptide repeat domain"/>
    <property type="match status" value="1"/>
</dbReference>
<dbReference type="InterPro" id="IPR000792">
    <property type="entry name" value="Tscrpt_reg_LuxR_C"/>
</dbReference>
<dbReference type="InterPro" id="IPR011990">
    <property type="entry name" value="TPR-like_helical_dom_sf"/>
</dbReference>
<dbReference type="PROSITE" id="PS00622">
    <property type="entry name" value="HTH_LUXR_1"/>
    <property type="match status" value="1"/>
</dbReference>
<dbReference type="Pfam" id="PF13191">
    <property type="entry name" value="AAA_16"/>
    <property type="match status" value="1"/>
</dbReference>
<keyword evidence="3" id="KW-1185">Reference proteome</keyword>
<dbReference type="InterPro" id="IPR016032">
    <property type="entry name" value="Sig_transdc_resp-reg_C-effctor"/>
</dbReference>
<dbReference type="InterPro" id="IPR036388">
    <property type="entry name" value="WH-like_DNA-bd_sf"/>
</dbReference>
<feature type="domain" description="HTH luxR-type" evidence="1">
    <location>
        <begin position="892"/>
        <end position="957"/>
    </location>
</feature>
<name>A0ABV3DEM2_9ACTN</name>
<dbReference type="SUPFAM" id="SSF48452">
    <property type="entry name" value="TPR-like"/>
    <property type="match status" value="1"/>
</dbReference>
<dbReference type="Gene3D" id="1.10.10.10">
    <property type="entry name" value="Winged helix-like DNA-binding domain superfamily/Winged helix DNA-binding domain"/>
    <property type="match status" value="1"/>
</dbReference>
<accession>A0ABV3DEM2</accession>
<dbReference type="Gene3D" id="3.40.50.300">
    <property type="entry name" value="P-loop containing nucleotide triphosphate hydrolases"/>
    <property type="match status" value="1"/>
</dbReference>
<sequence length="959" mass="101919">MADNTTVLGVTGLPEPTTAFIGREAELSALGAALRGPRRLVTLVGPGGIGKTRLAVRAAARWQTPEAPWTRPVPTPRAAVAPAAPVFGPVFAPLANVTEPHLVPAAVLDAAAIGAHGGRPPINAVIDHVGDQPGLLILDNCEHLTEAAGHVVESLLEGCPELRVLATSREPLGLPGEAVWQVPPLPTRLDEPTGTAPDDVPPSDAARLFLDRAGDAGGPDSCADAARAAVEHIVHELDGIPLAIELAAARGRVTSPCRIAAGLERSVPALVSGVGAPVPGAVATPLPVGGDARHSTMRRSLDWSHALLTAEEAALFRRLSVFEGGWTLAAAEYVCVDGRMPPDALREHLMALIDKSLVDVAQHARETRYRMLTPIRQYAAEHHAAHQQVYGPDGAAARHRAWFLAVAERADDEMWAFDPDGRARLDQEAPNLRAALEHAAHAGHQDALRIGAALGSYWRVKGRYAEGVRVLGRVLDTTPDTDHWARARVLAMRAMLVFWIGDLDSSMDDATSAIAMAERVGDERAHAHALNRVGTATMMMRPTAGQPLLERAVAVARDAGDVVALADAYSSLSTSYVWQDDYPRMAEIADRGEPAFRRSGFDAGRFWAIWGRSHQARLAGDLPAARELADQAAALAAGSDLLLGNAAVEARALVEVMAGDPHEARRAVLAELARSQGNVVRWGNGVLQLALAAAELALGNPATTHDIAAAVFRRERDGAGYLAWHAQELRMLAALAEGDAAAAVEEAGHLSCVAERLGNRRAQAVADRGLARAALLRGDLADAEAYAHAALAAGVDNDWWVDTVDVLETLAVLAARRGRHDRAVRLFSGVRAARVERSLVRFPEEKAWWDVEFAEAWAGVPDPRMHAVEPGSVALRQLAEFAARGRGSRGRPVIGPESLTPMQLNVARLAARGFSNADIATELFIARGTVKSHLAHVFAKLGVGNRTELAALGLSEHRT</sequence>
<dbReference type="InterPro" id="IPR027417">
    <property type="entry name" value="P-loop_NTPase"/>
</dbReference>
<dbReference type="SUPFAM" id="SSF46894">
    <property type="entry name" value="C-terminal effector domain of the bipartite response regulators"/>
    <property type="match status" value="1"/>
</dbReference>
<reference evidence="2 3" key="1">
    <citation type="submission" date="2024-06" db="EMBL/GenBank/DDBJ databases">
        <title>The Natural Products Discovery Center: Release of the First 8490 Sequenced Strains for Exploring Actinobacteria Biosynthetic Diversity.</title>
        <authorList>
            <person name="Kalkreuter E."/>
            <person name="Kautsar S.A."/>
            <person name="Yang D."/>
            <person name="Bader C.D."/>
            <person name="Teijaro C.N."/>
            <person name="Fluegel L."/>
            <person name="Davis C.M."/>
            <person name="Simpson J.R."/>
            <person name="Lauterbach L."/>
            <person name="Steele A.D."/>
            <person name="Gui C."/>
            <person name="Meng S."/>
            <person name="Li G."/>
            <person name="Viehrig K."/>
            <person name="Ye F."/>
            <person name="Su P."/>
            <person name="Kiefer A.F."/>
            <person name="Nichols A."/>
            <person name="Cepeda A.J."/>
            <person name="Yan W."/>
            <person name="Fan B."/>
            <person name="Jiang Y."/>
            <person name="Adhikari A."/>
            <person name="Zheng C.-J."/>
            <person name="Schuster L."/>
            <person name="Cowan T.M."/>
            <person name="Smanski M.J."/>
            <person name="Chevrette M.G."/>
            <person name="De Carvalho L.P.S."/>
            <person name="Shen B."/>
        </authorList>
    </citation>
    <scope>NUCLEOTIDE SEQUENCE [LARGE SCALE GENOMIC DNA]</scope>
    <source>
        <strain evidence="2 3">NPDC048946</strain>
    </source>
</reference>
<organism evidence="2 3">
    <name type="scientific">Streptodolium elevatio</name>
    <dbReference type="NCBI Taxonomy" id="3157996"/>
    <lineage>
        <taxon>Bacteria</taxon>
        <taxon>Bacillati</taxon>
        <taxon>Actinomycetota</taxon>
        <taxon>Actinomycetes</taxon>
        <taxon>Kitasatosporales</taxon>
        <taxon>Streptomycetaceae</taxon>
        <taxon>Streptodolium</taxon>
    </lineage>
</organism>
<dbReference type="PANTHER" id="PTHR47691">
    <property type="entry name" value="REGULATOR-RELATED"/>
    <property type="match status" value="1"/>
</dbReference>
<dbReference type="InterPro" id="IPR058852">
    <property type="entry name" value="HTH_77"/>
</dbReference>
<dbReference type="Pfam" id="PF00196">
    <property type="entry name" value="GerE"/>
    <property type="match status" value="1"/>
</dbReference>
<dbReference type="Proteomes" id="UP001551482">
    <property type="component" value="Unassembled WGS sequence"/>
</dbReference>
<dbReference type="Pfam" id="PF25872">
    <property type="entry name" value="HTH_77"/>
    <property type="match status" value="1"/>
</dbReference>